<dbReference type="InterPro" id="IPR050086">
    <property type="entry name" value="MetN_ABC_transporter-like"/>
</dbReference>
<proteinExistence type="inferred from homology"/>
<accession>A0A8J3EJ61</accession>
<keyword evidence="8" id="KW-0472">Membrane</keyword>
<dbReference type="AlphaFoldDB" id="A0A8J3EJ61"/>
<dbReference type="RefSeq" id="WP_188391050.1">
    <property type="nucleotide sequence ID" value="NZ_BMEV01000010.1"/>
</dbReference>
<keyword evidence="11" id="KW-1185">Reference proteome</keyword>
<comment type="similarity">
    <text evidence="1">Belongs to the ABC transporter superfamily.</text>
</comment>
<evidence type="ECO:0000256" key="7">
    <source>
        <dbReference type="ARBA" id="ARBA00022970"/>
    </source>
</evidence>
<dbReference type="PANTHER" id="PTHR43166:SF30">
    <property type="entry name" value="METHIONINE IMPORT ATP-BINDING PROTEIN METN"/>
    <property type="match status" value="1"/>
</dbReference>
<evidence type="ECO:0000313" key="11">
    <source>
        <dbReference type="Proteomes" id="UP000602050"/>
    </source>
</evidence>
<dbReference type="PANTHER" id="PTHR43166">
    <property type="entry name" value="AMINO ACID IMPORT ATP-BINDING PROTEIN"/>
    <property type="match status" value="1"/>
</dbReference>
<evidence type="ECO:0000256" key="5">
    <source>
        <dbReference type="ARBA" id="ARBA00022840"/>
    </source>
</evidence>
<dbReference type="SUPFAM" id="SSF52540">
    <property type="entry name" value="P-loop containing nucleoside triphosphate hydrolases"/>
    <property type="match status" value="1"/>
</dbReference>
<protein>
    <submittedName>
        <fullName evidence="10">Methionine ABC transporter ATP-binding protein</fullName>
    </submittedName>
</protein>
<feature type="domain" description="ABC transporter" evidence="9">
    <location>
        <begin position="2"/>
        <end position="241"/>
    </location>
</feature>
<evidence type="ECO:0000256" key="2">
    <source>
        <dbReference type="ARBA" id="ARBA00022448"/>
    </source>
</evidence>
<keyword evidence="3" id="KW-1003">Cell membrane</keyword>
<dbReference type="Proteomes" id="UP000602050">
    <property type="component" value="Unassembled WGS sequence"/>
</dbReference>
<keyword evidence="2" id="KW-0813">Transport</keyword>
<dbReference type="PROSITE" id="PS00211">
    <property type="entry name" value="ABC_TRANSPORTER_1"/>
    <property type="match status" value="1"/>
</dbReference>
<dbReference type="SMART" id="SM00382">
    <property type="entry name" value="AAA"/>
    <property type="match status" value="1"/>
</dbReference>
<reference evidence="10" key="2">
    <citation type="submission" date="2020-09" db="EMBL/GenBank/DDBJ databases">
        <authorList>
            <person name="Sun Q."/>
            <person name="Zhou Y."/>
        </authorList>
    </citation>
    <scope>NUCLEOTIDE SEQUENCE</scope>
    <source>
        <strain evidence="10">CGMCC 1.12360</strain>
    </source>
</reference>
<dbReference type="InterPro" id="IPR027417">
    <property type="entry name" value="P-loop_NTPase"/>
</dbReference>
<name>A0A8J3EJ61_9BACI</name>
<dbReference type="EMBL" id="BMEV01000010">
    <property type="protein sequence ID" value="GGH71547.1"/>
    <property type="molecule type" value="Genomic_DNA"/>
</dbReference>
<dbReference type="Pfam" id="PF00005">
    <property type="entry name" value="ABC_tran"/>
    <property type="match status" value="1"/>
</dbReference>
<gene>
    <name evidence="10" type="ORF">GCM10010978_07620</name>
</gene>
<keyword evidence="5 10" id="KW-0067">ATP-binding</keyword>
<keyword evidence="4" id="KW-0547">Nucleotide-binding</keyword>
<organism evidence="10 11">
    <name type="scientific">Compostibacillus humi</name>
    <dbReference type="NCBI Taxonomy" id="1245525"/>
    <lineage>
        <taxon>Bacteria</taxon>
        <taxon>Bacillati</taxon>
        <taxon>Bacillota</taxon>
        <taxon>Bacilli</taxon>
        <taxon>Bacillales</taxon>
        <taxon>Bacillaceae</taxon>
        <taxon>Compostibacillus</taxon>
    </lineage>
</organism>
<dbReference type="FunFam" id="3.40.50.300:FF:000056">
    <property type="entry name" value="Cell division ATP-binding protein FtsE"/>
    <property type="match status" value="1"/>
</dbReference>
<dbReference type="InterPro" id="IPR017871">
    <property type="entry name" value="ABC_transporter-like_CS"/>
</dbReference>
<dbReference type="InterPro" id="IPR003439">
    <property type="entry name" value="ABC_transporter-like_ATP-bd"/>
</dbReference>
<evidence type="ECO:0000256" key="1">
    <source>
        <dbReference type="ARBA" id="ARBA00005417"/>
    </source>
</evidence>
<dbReference type="InterPro" id="IPR041701">
    <property type="entry name" value="MetN_ABC"/>
</dbReference>
<sequence>MITLNNVTKTYTQDQTVFHAVDSVSLSVKSGEIYGIIGRSGAGKSTLLRMINLLEIPTSGSVIVDGMELTNLKGRKLRLARQSIGMIFQHFHLVTNKTVLANVLVSLELANYPKKDRKKRALEVLRFVGLEEHVSKYPGQLSGGQKQRVAIARALANKPKILLCDEPTSALDPNTTREILGVLKNINERLGVTIVIVSHEMDVIKSICSRVTVMDKGKVYETIEVAPQGIVDSDHTPEWFVRQLREEGDHA</sequence>
<dbReference type="Gene3D" id="3.40.50.300">
    <property type="entry name" value="P-loop containing nucleotide triphosphate hydrolases"/>
    <property type="match status" value="1"/>
</dbReference>
<evidence type="ECO:0000256" key="8">
    <source>
        <dbReference type="ARBA" id="ARBA00023136"/>
    </source>
</evidence>
<comment type="caution">
    <text evidence="10">The sequence shown here is derived from an EMBL/GenBank/DDBJ whole genome shotgun (WGS) entry which is preliminary data.</text>
</comment>
<evidence type="ECO:0000259" key="9">
    <source>
        <dbReference type="PROSITE" id="PS50893"/>
    </source>
</evidence>
<dbReference type="InterPro" id="IPR003593">
    <property type="entry name" value="AAA+_ATPase"/>
</dbReference>
<dbReference type="GO" id="GO:0016887">
    <property type="term" value="F:ATP hydrolysis activity"/>
    <property type="evidence" value="ECO:0007669"/>
    <property type="project" value="InterPro"/>
</dbReference>
<evidence type="ECO:0000313" key="10">
    <source>
        <dbReference type="EMBL" id="GGH71547.1"/>
    </source>
</evidence>
<dbReference type="PROSITE" id="PS50893">
    <property type="entry name" value="ABC_TRANSPORTER_2"/>
    <property type="match status" value="1"/>
</dbReference>
<evidence type="ECO:0000256" key="4">
    <source>
        <dbReference type="ARBA" id="ARBA00022741"/>
    </source>
</evidence>
<dbReference type="GO" id="GO:0005886">
    <property type="term" value="C:plasma membrane"/>
    <property type="evidence" value="ECO:0007669"/>
    <property type="project" value="UniProtKB-ARBA"/>
</dbReference>
<dbReference type="GO" id="GO:0006865">
    <property type="term" value="P:amino acid transport"/>
    <property type="evidence" value="ECO:0007669"/>
    <property type="project" value="UniProtKB-KW"/>
</dbReference>
<reference evidence="10" key="1">
    <citation type="journal article" date="2014" name="Int. J. Syst. Evol. Microbiol.">
        <title>Complete genome sequence of Corynebacterium casei LMG S-19264T (=DSM 44701T), isolated from a smear-ripened cheese.</title>
        <authorList>
            <consortium name="US DOE Joint Genome Institute (JGI-PGF)"/>
            <person name="Walter F."/>
            <person name="Albersmeier A."/>
            <person name="Kalinowski J."/>
            <person name="Ruckert C."/>
        </authorList>
    </citation>
    <scope>NUCLEOTIDE SEQUENCE</scope>
    <source>
        <strain evidence="10">CGMCC 1.12360</strain>
    </source>
</reference>
<evidence type="ECO:0000256" key="6">
    <source>
        <dbReference type="ARBA" id="ARBA00022967"/>
    </source>
</evidence>
<dbReference type="CDD" id="cd03258">
    <property type="entry name" value="ABC_MetN_methionine_transporter"/>
    <property type="match status" value="1"/>
</dbReference>
<keyword evidence="7" id="KW-0029">Amino-acid transport</keyword>
<keyword evidence="6" id="KW-1278">Translocase</keyword>
<evidence type="ECO:0000256" key="3">
    <source>
        <dbReference type="ARBA" id="ARBA00022475"/>
    </source>
</evidence>
<dbReference type="GO" id="GO:0005524">
    <property type="term" value="F:ATP binding"/>
    <property type="evidence" value="ECO:0007669"/>
    <property type="project" value="UniProtKB-KW"/>
</dbReference>